<comment type="caution">
    <text evidence="2">The sequence shown here is derived from an EMBL/GenBank/DDBJ whole genome shotgun (WGS) entry which is preliminary data.</text>
</comment>
<dbReference type="InParanoid" id="K2REN7"/>
<protein>
    <submittedName>
        <fullName evidence="2">Uncharacterized protein</fullName>
    </submittedName>
</protein>
<name>K2REN7_MACPH</name>
<evidence type="ECO:0000313" key="2">
    <source>
        <dbReference type="EMBL" id="EKG20981.1"/>
    </source>
</evidence>
<dbReference type="AlphaFoldDB" id="K2REN7"/>
<accession>K2REN7</accession>
<evidence type="ECO:0000313" key="3">
    <source>
        <dbReference type="Proteomes" id="UP000007129"/>
    </source>
</evidence>
<proteinExistence type="predicted"/>
<sequence length="177" mass="19442">MPITVTEAAPSSARPNPSQGSAAPIPNPEIGSPHPLVPMPNSPCWASQAELEEDCHRSHFSLSLVTSGQERYRQIRSRGCQLRLSSDASKWDMARPGCTPAGRLQHLQGIPSPPRGLRCCSPGFDCPSLRPQCQASPPAAAQSHETPPARNRTHQCHRMGQRCRPCSYSYIREDVRR</sequence>
<feature type="region of interest" description="Disordered" evidence="1">
    <location>
        <begin position="1"/>
        <end position="41"/>
    </location>
</feature>
<dbReference type="Proteomes" id="UP000007129">
    <property type="component" value="Unassembled WGS sequence"/>
</dbReference>
<dbReference type="EMBL" id="AHHD01000071">
    <property type="protein sequence ID" value="EKG20981.1"/>
    <property type="molecule type" value="Genomic_DNA"/>
</dbReference>
<gene>
    <name evidence="2" type="ORF">MPH_01706</name>
</gene>
<evidence type="ECO:0000256" key="1">
    <source>
        <dbReference type="SAM" id="MobiDB-lite"/>
    </source>
</evidence>
<dbReference type="VEuPathDB" id="FungiDB:MPH_01706"/>
<organism evidence="2 3">
    <name type="scientific">Macrophomina phaseolina (strain MS6)</name>
    <name type="common">Charcoal rot fungus</name>
    <dbReference type="NCBI Taxonomy" id="1126212"/>
    <lineage>
        <taxon>Eukaryota</taxon>
        <taxon>Fungi</taxon>
        <taxon>Dikarya</taxon>
        <taxon>Ascomycota</taxon>
        <taxon>Pezizomycotina</taxon>
        <taxon>Dothideomycetes</taxon>
        <taxon>Dothideomycetes incertae sedis</taxon>
        <taxon>Botryosphaeriales</taxon>
        <taxon>Botryosphaeriaceae</taxon>
        <taxon>Macrophomina</taxon>
    </lineage>
</organism>
<dbReference type="HOGENOM" id="CLU_1518145_0_0_1"/>
<reference evidence="2 3" key="1">
    <citation type="journal article" date="2012" name="BMC Genomics">
        <title>Tools to kill: Genome of one of the most destructive plant pathogenic fungi Macrophomina phaseolina.</title>
        <authorList>
            <person name="Islam M.S."/>
            <person name="Haque M.S."/>
            <person name="Islam M.M."/>
            <person name="Emdad E.M."/>
            <person name="Halim A."/>
            <person name="Hossen Q.M.M."/>
            <person name="Hossain M.Z."/>
            <person name="Ahmed B."/>
            <person name="Rahim S."/>
            <person name="Rahman M.S."/>
            <person name="Alam M.M."/>
            <person name="Hou S."/>
            <person name="Wan X."/>
            <person name="Saito J.A."/>
            <person name="Alam M."/>
        </authorList>
    </citation>
    <scope>NUCLEOTIDE SEQUENCE [LARGE SCALE GENOMIC DNA]</scope>
    <source>
        <strain evidence="2 3">MS6</strain>
    </source>
</reference>